<reference evidence="1 2" key="1">
    <citation type="submission" date="2024-01" db="EMBL/GenBank/DDBJ databases">
        <title>The complete chloroplast genome sequence of Lithospermum erythrorhizon: insights into the phylogenetic relationship among Boraginaceae species and the maternal lineages of purple gromwells.</title>
        <authorList>
            <person name="Okada T."/>
            <person name="Watanabe K."/>
        </authorList>
    </citation>
    <scope>NUCLEOTIDE SEQUENCE [LARGE SCALE GENOMIC DNA]</scope>
</reference>
<dbReference type="Proteomes" id="UP001454036">
    <property type="component" value="Unassembled WGS sequence"/>
</dbReference>
<organism evidence="1 2">
    <name type="scientific">Lithospermum erythrorhizon</name>
    <name type="common">Purple gromwell</name>
    <name type="synonym">Lithospermum officinale var. erythrorhizon</name>
    <dbReference type="NCBI Taxonomy" id="34254"/>
    <lineage>
        <taxon>Eukaryota</taxon>
        <taxon>Viridiplantae</taxon>
        <taxon>Streptophyta</taxon>
        <taxon>Embryophyta</taxon>
        <taxon>Tracheophyta</taxon>
        <taxon>Spermatophyta</taxon>
        <taxon>Magnoliopsida</taxon>
        <taxon>eudicotyledons</taxon>
        <taxon>Gunneridae</taxon>
        <taxon>Pentapetalae</taxon>
        <taxon>asterids</taxon>
        <taxon>lamiids</taxon>
        <taxon>Boraginales</taxon>
        <taxon>Boraginaceae</taxon>
        <taxon>Boraginoideae</taxon>
        <taxon>Lithospermeae</taxon>
        <taxon>Lithospermum</taxon>
    </lineage>
</organism>
<comment type="caution">
    <text evidence="1">The sequence shown here is derived from an EMBL/GenBank/DDBJ whole genome shotgun (WGS) entry which is preliminary data.</text>
</comment>
<protein>
    <submittedName>
        <fullName evidence="1">Uncharacterized protein</fullName>
    </submittedName>
</protein>
<keyword evidence="2" id="KW-1185">Reference proteome</keyword>
<evidence type="ECO:0000313" key="2">
    <source>
        <dbReference type="Proteomes" id="UP001454036"/>
    </source>
</evidence>
<sequence length="208" mass="23724">MSWPQDMSNFEDVYDLLNNGHSFALDDVSNATKCARTNFLDGDDKFALRVLNNCLFCSGSKDSHVPDSQTVLLYRLRMGLPIHIPGLIGNIVFDSIEYRKACTYPLSMLISFIVKRWAIIECGPQTPPSSHLGNCLIRYQLLQFDDANVHLLAKWRRGLLINDDDAHDVQGRMYMLRGRKFGPRLRYLLQVPVIVLGKILTYGLNYNV</sequence>
<accession>A0AAV3Q503</accession>
<evidence type="ECO:0000313" key="1">
    <source>
        <dbReference type="EMBL" id="GAA0157533.1"/>
    </source>
</evidence>
<dbReference type="EMBL" id="BAABME010019541">
    <property type="protein sequence ID" value="GAA0157533.1"/>
    <property type="molecule type" value="Genomic_DNA"/>
</dbReference>
<proteinExistence type="predicted"/>
<name>A0AAV3Q503_LITER</name>
<gene>
    <name evidence="1" type="ORF">LIER_38471</name>
</gene>
<dbReference type="AlphaFoldDB" id="A0AAV3Q503"/>